<sequence length="101" mass="10965">MRLRYHEALLLALAPPFPRLRLDPCFETRTDTSTPSLGEHLVSLQAGSSSHRKSSQPGLLLLLSILPSATAVVSLPHFSFWTSPPDLLLNGSSLVHPTPVT</sequence>
<dbReference type="Proteomes" id="UP000324222">
    <property type="component" value="Unassembled WGS sequence"/>
</dbReference>
<gene>
    <name evidence="2" type="ORF">E2C01_035993</name>
</gene>
<evidence type="ECO:0000256" key="1">
    <source>
        <dbReference type="SAM" id="Phobius"/>
    </source>
</evidence>
<reference evidence="2 3" key="1">
    <citation type="submission" date="2019-05" db="EMBL/GenBank/DDBJ databases">
        <title>Another draft genome of Portunus trituberculatus and its Hox gene families provides insights of decapod evolution.</title>
        <authorList>
            <person name="Jeong J.-H."/>
            <person name="Song I."/>
            <person name="Kim S."/>
            <person name="Choi T."/>
            <person name="Kim D."/>
            <person name="Ryu S."/>
            <person name="Kim W."/>
        </authorList>
    </citation>
    <scope>NUCLEOTIDE SEQUENCE [LARGE SCALE GENOMIC DNA]</scope>
    <source>
        <tissue evidence="2">Muscle</tissue>
    </source>
</reference>
<accession>A0A5B7F7G5</accession>
<comment type="caution">
    <text evidence="2">The sequence shown here is derived from an EMBL/GenBank/DDBJ whole genome shotgun (WGS) entry which is preliminary data.</text>
</comment>
<proteinExistence type="predicted"/>
<keyword evidence="1" id="KW-0812">Transmembrane</keyword>
<keyword evidence="1" id="KW-1133">Transmembrane helix</keyword>
<keyword evidence="1" id="KW-0472">Membrane</keyword>
<protein>
    <submittedName>
        <fullName evidence="2">Uncharacterized protein</fullName>
    </submittedName>
</protein>
<dbReference type="EMBL" id="VSRR010005411">
    <property type="protein sequence ID" value="MPC42372.1"/>
    <property type="molecule type" value="Genomic_DNA"/>
</dbReference>
<evidence type="ECO:0000313" key="3">
    <source>
        <dbReference type="Proteomes" id="UP000324222"/>
    </source>
</evidence>
<dbReference type="AlphaFoldDB" id="A0A5B7F7G5"/>
<keyword evidence="3" id="KW-1185">Reference proteome</keyword>
<name>A0A5B7F7G5_PORTR</name>
<organism evidence="2 3">
    <name type="scientific">Portunus trituberculatus</name>
    <name type="common">Swimming crab</name>
    <name type="synonym">Neptunus trituberculatus</name>
    <dbReference type="NCBI Taxonomy" id="210409"/>
    <lineage>
        <taxon>Eukaryota</taxon>
        <taxon>Metazoa</taxon>
        <taxon>Ecdysozoa</taxon>
        <taxon>Arthropoda</taxon>
        <taxon>Crustacea</taxon>
        <taxon>Multicrustacea</taxon>
        <taxon>Malacostraca</taxon>
        <taxon>Eumalacostraca</taxon>
        <taxon>Eucarida</taxon>
        <taxon>Decapoda</taxon>
        <taxon>Pleocyemata</taxon>
        <taxon>Brachyura</taxon>
        <taxon>Eubrachyura</taxon>
        <taxon>Portunoidea</taxon>
        <taxon>Portunidae</taxon>
        <taxon>Portuninae</taxon>
        <taxon>Portunus</taxon>
    </lineage>
</organism>
<feature type="transmembrane region" description="Helical" evidence="1">
    <location>
        <begin position="59"/>
        <end position="80"/>
    </location>
</feature>
<evidence type="ECO:0000313" key="2">
    <source>
        <dbReference type="EMBL" id="MPC42372.1"/>
    </source>
</evidence>